<dbReference type="Proteomes" id="UP000238823">
    <property type="component" value="Unassembled WGS sequence"/>
</dbReference>
<evidence type="ECO:0000313" key="1">
    <source>
        <dbReference type="EMBL" id="PRP93678.1"/>
    </source>
</evidence>
<comment type="caution">
    <text evidence="1">The sequence shown here is derived from an EMBL/GenBank/DDBJ whole genome shotgun (WGS) entry which is preliminary data.</text>
</comment>
<gene>
    <name evidence="1" type="ORF">ENSA7_81060</name>
</gene>
<dbReference type="EMBL" id="PVNL01000147">
    <property type="protein sequence ID" value="PRP93678.1"/>
    <property type="molecule type" value="Genomic_DNA"/>
</dbReference>
<reference evidence="1 2" key="1">
    <citation type="submission" date="2018-03" db="EMBL/GenBank/DDBJ databases">
        <title>Draft Genome Sequences of the Obligatory Marine Myxobacteria Enhygromyxa salina SWB007.</title>
        <authorList>
            <person name="Poehlein A."/>
            <person name="Moghaddam J.A."/>
            <person name="Harms H."/>
            <person name="Alanjari M."/>
            <person name="Koenig G.M."/>
            <person name="Daniel R."/>
            <person name="Schaeberle T.F."/>
        </authorList>
    </citation>
    <scope>NUCLEOTIDE SEQUENCE [LARGE SCALE GENOMIC DNA]</scope>
    <source>
        <strain evidence="1 2">SWB007</strain>
    </source>
</reference>
<evidence type="ECO:0000313" key="2">
    <source>
        <dbReference type="Proteomes" id="UP000238823"/>
    </source>
</evidence>
<dbReference type="AlphaFoldDB" id="A0A2S9XLB8"/>
<organism evidence="1 2">
    <name type="scientific">Enhygromyxa salina</name>
    <dbReference type="NCBI Taxonomy" id="215803"/>
    <lineage>
        <taxon>Bacteria</taxon>
        <taxon>Pseudomonadati</taxon>
        <taxon>Myxococcota</taxon>
        <taxon>Polyangia</taxon>
        <taxon>Nannocystales</taxon>
        <taxon>Nannocystaceae</taxon>
        <taxon>Enhygromyxa</taxon>
    </lineage>
</organism>
<name>A0A2S9XLB8_9BACT</name>
<proteinExistence type="predicted"/>
<dbReference type="RefSeq" id="WP_106094849.1">
    <property type="nucleotide sequence ID" value="NZ_PVNL01000147.1"/>
</dbReference>
<sequence length="218" mass="23918">MGLALGDHVRIFGHDFICEDSPCPKDYGVMRDMATGELVVATFGHPIPGASTLSSHGETPESWLAPLTFDWNEYDLCDPVDAGCGNDTVLQRAAVQFEDGDDFGRVLDRRTGWAPLGYHVGVRNWESGDADCQFELWYYAAMYVHRTNCDGDCPAPTIAQQCEAQLPLNQIGYVSISFSNPPNEGETSFSYDLECLVLDVVVDSASQARVKLDCVPPL</sequence>
<accession>A0A2S9XLB8</accession>
<protein>
    <submittedName>
        <fullName evidence="1">Uncharacterized protein</fullName>
    </submittedName>
</protein>